<evidence type="ECO:0000256" key="1">
    <source>
        <dbReference type="SAM" id="MobiDB-lite"/>
    </source>
</evidence>
<comment type="caution">
    <text evidence="2">The sequence shown here is derived from an EMBL/GenBank/DDBJ whole genome shotgun (WGS) entry which is preliminary data.</text>
</comment>
<proteinExistence type="predicted"/>
<protein>
    <submittedName>
        <fullName evidence="2">Uncharacterized protein</fullName>
    </submittedName>
</protein>
<accession>A0A367FD43</accession>
<organism evidence="2 3">
    <name type="scientific">Sphaerisporangium album</name>
    <dbReference type="NCBI Taxonomy" id="509200"/>
    <lineage>
        <taxon>Bacteria</taxon>
        <taxon>Bacillati</taxon>
        <taxon>Actinomycetota</taxon>
        <taxon>Actinomycetes</taxon>
        <taxon>Streptosporangiales</taxon>
        <taxon>Streptosporangiaceae</taxon>
        <taxon>Sphaerisporangium</taxon>
    </lineage>
</organism>
<dbReference type="Proteomes" id="UP000253094">
    <property type="component" value="Unassembled WGS sequence"/>
</dbReference>
<feature type="compositionally biased region" description="Basic and acidic residues" evidence="1">
    <location>
        <begin position="24"/>
        <end position="34"/>
    </location>
</feature>
<gene>
    <name evidence="2" type="ORF">DQ384_24495</name>
</gene>
<reference evidence="2 3" key="1">
    <citation type="submission" date="2018-06" db="EMBL/GenBank/DDBJ databases">
        <title>Sphaerisporangium craniellae sp. nov., isolated from a marine sponge in the South China Sea.</title>
        <authorList>
            <person name="Li L."/>
        </authorList>
    </citation>
    <scope>NUCLEOTIDE SEQUENCE [LARGE SCALE GENOMIC DNA]</scope>
    <source>
        <strain evidence="2 3">CCTCC AA 208026</strain>
    </source>
</reference>
<evidence type="ECO:0000313" key="3">
    <source>
        <dbReference type="Proteomes" id="UP000253094"/>
    </source>
</evidence>
<sequence>MFVVTRLSVPVGRGEITPAPVGRSRVEGGPDRSGRAGNAPCRGEEAFLVPTTDLRTLSRRLTVVGEHDRMMAQAGRT</sequence>
<name>A0A367FD43_9ACTN</name>
<dbReference type="EMBL" id="QOIL01000014">
    <property type="protein sequence ID" value="RCG28288.1"/>
    <property type="molecule type" value="Genomic_DNA"/>
</dbReference>
<feature type="region of interest" description="Disordered" evidence="1">
    <location>
        <begin position="15"/>
        <end position="41"/>
    </location>
</feature>
<dbReference type="AlphaFoldDB" id="A0A367FD43"/>
<evidence type="ECO:0000313" key="2">
    <source>
        <dbReference type="EMBL" id="RCG28288.1"/>
    </source>
</evidence>
<keyword evidence="3" id="KW-1185">Reference proteome</keyword>